<dbReference type="OrthoDB" id="4955189at2"/>
<keyword evidence="1" id="KW-0472">Membrane</keyword>
<dbReference type="EMBL" id="SMZQ01000006">
    <property type="protein sequence ID" value="TDL36679.1"/>
    <property type="molecule type" value="Genomic_DNA"/>
</dbReference>
<evidence type="ECO:0000313" key="2">
    <source>
        <dbReference type="EMBL" id="TDL36679.1"/>
    </source>
</evidence>
<evidence type="ECO:0000256" key="1">
    <source>
        <dbReference type="SAM" id="Phobius"/>
    </source>
</evidence>
<proteinExistence type="predicted"/>
<name>A0A4R5XXP1_9MICC</name>
<comment type="caution">
    <text evidence="2">The sequence shown here is derived from an EMBL/GenBank/DDBJ whole genome shotgun (WGS) entry which is preliminary data.</text>
</comment>
<dbReference type="AlphaFoldDB" id="A0A4R5XXP1"/>
<dbReference type="InterPro" id="IPR021401">
    <property type="entry name" value="DUF3040"/>
</dbReference>
<sequence length="99" mass="10653">MPMSEEERRLLHELELRLIADDPHLAMELLSGYPARRLPARLFAGLAACLPGFVVLLVGIGSQAAAAVVLGLLLLGAGALVFLDRPFPGRGRRREQPTG</sequence>
<feature type="transmembrane region" description="Helical" evidence="1">
    <location>
        <begin position="64"/>
        <end position="83"/>
    </location>
</feature>
<dbReference type="Proteomes" id="UP000294621">
    <property type="component" value="Unassembled WGS sequence"/>
</dbReference>
<reference evidence="2 3" key="1">
    <citation type="submission" date="2019-03" db="EMBL/GenBank/DDBJ databases">
        <title>Genome Sequencing and Assembly of Various Microbes Isolated from Partially Reclaimed Soil and Acid Mine Drainage (AMD) Site.</title>
        <authorList>
            <person name="Steinbock B."/>
            <person name="Bechtold R."/>
            <person name="Sevigny J.L."/>
            <person name="Thomas D."/>
            <person name="Cuthill L.R."/>
            <person name="Aveiro Johannsen E.J."/>
            <person name="Thomas K."/>
            <person name="Ghosh A."/>
        </authorList>
    </citation>
    <scope>NUCLEOTIDE SEQUENCE [LARGE SCALE GENOMIC DNA]</scope>
    <source>
        <strain evidence="2 3">S-A1</strain>
    </source>
</reference>
<accession>A0A4R5XXP1</accession>
<keyword evidence="1" id="KW-1133">Transmembrane helix</keyword>
<evidence type="ECO:0000313" key="3">
    <source>
        <dbReference type="Proteomes" id="UP000294621"/>
    </source>
</evidence>
<gene>
    <name evidence="2" type="ORF">E2R57_12060</name>
</gene>
<organism evidence="2 3">
    <name type="scientific">Arthrobacter nitrophenolicus</name>
    <dbReference type="NCBI Taxonomy" id="683150"/>
    <lineage>
        <taxon>Bacteria</taxon>
        <taxon>Bacillati</taxon>
        <taxon>Actinomycetota</taxon>
        <taxon>Actinomycetes</taxon>
        <taxon>Micrococcales</taxon>
        <taxon>Micrococcaceae</taxon>
        <taxon>Arthrobacter</taxon>
    </lineage>
</organism>
<keyword evidence="1" id="KW-0812">Transmembrane</keyword>
<dbReference type="Pfam" id="PF11239">
    <property type="entry name" value="DUF3040"/>
    <property type="match status" value="1"/>
</dbReference>
<protein>
    <submittedName>
        <fullName evidence="2">DUF3040 domain-containing protein</fullName>
    </submittedName>
</protein>
<feature type="transmembrane region" description="Helical" evidence="1">
    <location>
        <begin position="38"/>
        <end position="58"/>
    </location>
</feature>